<feature type="compositionally biased region" description="Basic and acidic residues" evidence="1">
    <location>
        <begin position="47"/>
        <end position="56"/>
    </location>
</feature>
<dbReference type="EMBL" id="BAAAQD010000049">
    <property type="protein sequence ID" value="GAA1572876.1"/>
    <property type="molecule type" value="Genomic_DNA"/>
</dbReference>
<name>A0ABP4P6P0_9ACTN</name>
<dbReference type="RefSeq" id="WP_344514765.1">
    <property type="nucleotide sequence ID" value="NZ_BAAAQD010000049.1"/>
</dbReference>
<keyword evidence="2" id="KW-1133">Transmembrane helix</keyword>
<feature type="transmembrane region" description="Helical" evidence="2">
    <location>
        <begin position="96"/>
        <end position="122"/>
    </location>
</feature>
<accession>A0ABP4P6P0</accession>
<reference evidence="4" key="1">
    <citation type="journal article" date="2019" name="Int. J. Syst. Evol. Microbiol.">
        <title>The Global Catalogue of Microorganisms (GCM) 10K type strain sequencing project: providing services to taxonomists for standard genome sequencing and annotation.</title>
        <authorList>
            <consortium name="The Broad Institute Genomics Platform"/>
            <consortium name="The Broad Institute Genome Sequencing Center for Infectious Disease"/>
            <person name="Wu L."/>
            <person name="Ma J."/>
        </authorList>
    </citation>
    <scope>NUCLEOTIDE SEQUENCE [LARGE SCALE GENOMIC DNA]</scope>
    <source>
        <strain evidence="4">JCM 15933</strain>
    </source>
</reference>
<gene>
    <name evidence="3" type="ORF">GCM10009827_113570</name>
</gene>
<feature type="region of interest" description="Disordered" evidence="1">
    <location>
        <begin position="1"/>
        <end position="63"/>
    </location>
</feature>
<evidence type="ECO:0000313" key="3">
    <source>
        <dbReference type="EMBL" id="GAA1572876.1"/>
    </source>
</evidence>
<proteinExistence type="predicted"/>
<evidence type="ECO:0000256" key="2">
    <source>
        <dbReference type="SAM" id="Phobius"/>
    </source>
</evidence>
<keyword evidence="2" id="KW-0472">Membrane</keyword>
<keyword evidence="2" id="KW-0812">Transmembrane</keyword>
<evidence type="ECO:0000256" key="1">
    <source>
        <dbReference type="SAM" id="MobiDB-lite"/>
    </source>
</evidence>
<protein>
    <submittedName>
        <fullName evidence="3">Uncharacterized protein</fullName>
    </submittedName>
</protein>
<evidence type="ECO:0000313" key="4">
    <source>
        <dbReference type="Proteomes" id="UP001501470"/>
    </source>
</evidence>
<sequence length="144" mass="15258">MTTQTKAAPRTRRTRKDDATAQPKGAEAATAEPTQTKAAPRARRTRRTEVTARPHGTDGAAAHPMRTAAHQVTDHNSTHLSVPKLGTVQLPPADELAFLGGIGVLAVLGAIEWPVAVVVAAGHTLATNRRNKVVHEFGEALEKV</sequence>
<keyword evidence="4" id="KW-1185">Reference proteome</keyword>
<comment type="caution">
    <text evidence="3">The sequence shown here is derived from an EMBL/GenBank/DDBJ whole genome shotgun (WGS) entry which is preliminary data.</text>
</comment>
<dbReference type="Proteomes" id="UP001501470">
    <property type="component" value="Unassembled WGS sequence"/>
</dbReference>
<organism evidence="3 4">
    <name type="scientific">Dactylosporangium maewongense</name>
    <dbReference type="NCBI Taxonomy" id="634393"/>
    <lineage>
        <taxon>Bacteria</taxon>
        <taxon>Bacillati</taxon>
        <taxon>Actinomycetota</taxon>
        <taxon>Actinomycetes</taxon>
        <taxon>Micromonosporales</taxon>
        <taxon>Micromonosporaceae</taxon>
        <taxon>Dactylosporangium</taxon>
    </lineage>
</organism>